<dbReference type="GO" id="GO:0004326">
    <property type="term" value="F:tetrahydrofolylpolyglutamate synthase activity"/>
    <property type="evidence" value="ECO:0007669"/>
    <property type="project" value="UniProtKB-EC"/>
</dbReference>
<reference evidence="13" key="1">
    <citation type="journal article" date="2017" name="Proc. Natl. Acad. Sci. U.S.A.">
        <title>Simulation of Deepwater Horizon oil plume reveals substrate specialization within a complex community of hydrocarbon-degraders.</title>
        <authorList>
            <person name="Hu P."/>
            <person name="Dubinsky E.A."/>
            <person name="Probst A.J."/>
            <person name="Wang J."/>
            <person name="Sieber C.M.K."/>
            <person name="Tom L.M."/>
            <person name="Gardinali P."/>
            <person name="Banfield J.F."/>
            <person name="Atlas R.M."/>
            <person name="Andersen G.L."/>
        </authorList>
    </citation>
    <scope>NUCLEOTIDE SEQUENCE [LARGE SCALE GENOMIC DNA]</scope>
</reference>
<comment type="catalytic activity">
    <reaction evidence="11">
        <text>(6S)-5,6,7,8-tetrahydrofolyl-(gamma-L-Glu)(n) + L-glutamate + ATP = (6S)-5,6,7,8-tetrahydrofolyl-(gamma-L-Glu)(n+1) + ADP + phosphate + H(+)</text>
        <dbReference type="Rhea" id="RHEA:10580"/>
        <dbReference type="Rhea" id="RHEA-COMP:14738"/>
        <dbReference type="Rhea" id="RHEA-COMP:14740"/>
        <dbReference type="ChEBI" id="CHEBI:15378"/>
        <dbReference type="ChEBI" id="CHEBI:29985"/>
        <dbReference type="ChEBI" id="CHEBI:30616"/>
        <dbReference type="ChEBI" id="CHEBI:43474"/>
        <dbReference type="ChEBI" id="CHEBI:141005"/>
        <dbReference type="ChEBI" id="CHEBI:456216"/>
        <dbReference type="EC" id="6.3.2.17"/>
    </reaction>
</comment>
<dbReference type="SUPFAM" id="SSF53623">
    <property type="entry name" value="MurD-like peptide ligases, catalytic domain"/>
    <property type="match status" value="1"/>
</dbReference>
<keyword evidence="7" id="KW-0067">ATP-binding</keyword>
<dbReference type="GO" id="GO:0006730">
    <property type="term" value="P:one-carbon metabolic process"/>
    <property type="evidence" value="ECO:0007669"/>
    <property type="project" value="UniProtKB-KW"/>
</dbReference>
<dbReference type="AlphaFoldDB" id="A0A1Y5F3R7"/>
<evidence type="ECO:0000256" key="9">
    <source>
        <dbReference type="ARBA" id="ARBA00030592"/>
    </source>
</evidence>
<evidence type="ECO:0000256" key="10">
    <source>
        <dbReference type="ARBA" id="ARBA00030876"/>
    </source>
</evidence>
<dbReference type="Gene3D" id="3.90.190.20">
    <property type="entry name" value="Mur ligase, C-terminal domain"/>
    <property type="match status" value="1"/>
</dbReference>
<comment type="caution">
    <text evidence="12">The sequence shown here is derived from an EMBL/GenBank/DDBJ whole genome shotgun (WGS) entry which is preliminary data.</text>
</comment>
<dbReference type="GO" id="GO:0046872">
    <property type="term" value="F:metal ion binding"/>
    <property type="evidence" value="ECO:0007669"/>
    <property type="project" value="UniProtKB-KW"/>
</dbReference>
<evidence type="ECO:0000256" key="6">
    <source>
        <dbReference type="ARBA" id="ARBA00022741"/>
    </source>
</evidence>
<keyword evidence="4" id="KW-0436">Ligase</keyword>
<evidence type="ECO:0000256" key="11">
    <source>
        <dbReference type="ARBA" id="ARBA00047493"/>
    </source>
</evidence>
<evidence type="ECO:0000256" key="1">
    <source>
        <dbReference type="ARBA" id="ARBA00005150"/>
    </source>
</evidence>
<keyword evidence="8" id="KW-0460">Magnesium</keyword>
<dbReference type="EMBL" id="MAAO01000010">
    <property type="protein sequence ID" value="OUR94873.1"/>
    <property type="molecule type" value="Genomic_DNA"/>
</dbReference>
<evidence type="ECO:0000313" key="12">
    <source>
        <dbReference type="EMBL" id="OUR94873.1"/>
    </source>
</evidence>
<dbReference type="SUPFAM" id="SSF53244">
    <property type="entry name" value="MurD-like peptide ligases, peptide-binding domain"/>
    <property type="match status" value="1"/>
</dbReference>
<evidence type="ECO:0000256" key="4">
    <source>
        <dbReference type="ARBA" id="ARBA00022598"/>
    </source>
</evidence>
<proteinExistence type="predicted"/>
<name>A0A1Y5F3R7_9BACT</name>
<evidence type="ECO:0000313" key="13">
    <source>
        <dbReference type="Proteomes" id="UP000196531"/>
    </source>
</evidence>
<keyword evidence="5" id="KW-0479">Metal-binding</keyword>
<protein>
    <recommendedName>
        <fullName evidence="2">tetrahydrofolate synthase</fullName>
        <ecNumber evidence="2">6.3.2.17</ecNumber>
    </recommendedName>
    <alternativeName>
        <fullName evidence="10">Folylpoly-gamma-glutamate synthetase</fullName>
    </alternativeName>
    <alternativeName>
        <fullName evidence="9">Tetrahydrofolylpolyglutamate synthase</fullName>
    </alternativeName>
</protein>
<evidence type="ECO:0000256" key="8">
    <source>
        <dbReference type="ARBA" id="ARBA00022842"/>
    </source>
</evidence>
<accession>A0A1Y5F3R7</accession>
<dbReference type="EC" id="6.3.2.17" evidence="2"/>
<keyword evidence="6" id="KW-0547">Nucleotide-binding</keyword>
<keyword evidence="3" id="KW-0554">One-carbon metabolism</keyword>
<dbReference type="InterPro" id="IPR036615">
    <property type="entry name" value="Mur_ligase_C_dom_sf"/>
</dbReference>
<evidence type="ECO:0000256" key="5">
    <source>
        <dbReference type="ARBA" id="ARBA00022723"/>
    </source>
</evidence>
<evidence type="ECO:0000256" key="7">
    <source>
        <dbReference type="ARBA" id="ARBA00022840"/>
    </source>
</evidence>
<evidence type="ECO:0000256" key="3">
    <source>
        <dbReference type="ARBA" id="ARBA00022563"/>
    </source>
</evidence>
<dbReference type="Proteomes" id="UP000196531">
    <property type="component" value="Unassembled WGS sequence"/>
</dbReference>
<dbReference type="PANTHER" id="PTHR11136:SF5">
    <property type="entry name" value="FOLYLPOLYGLUTAMATE SYNTHASE, MITOCHONDRIAL"/>
    <property type="match status" value="1"/>
</dbReference>
<dbReference type="PANTHER" id="PTHR11136">
    <property type="entry name" value="FOLYLPOLYGLUTAMATE SYNTHASE-RELATED"/>
    <property type="match status" value="1"/>
</dbReference>
<comment type="pathway">
    <text evidence="1">Cofactor biosynthesis; tetrahydrofolylpolyglutamate biosynthesis.</text>
</comment>
<dbReference type="NCBIfam" id="TIGR01499">
    <property type="entry name" value="folC"/>
    <property type="match status" value="1"/>
</dbReference>
<organism evidence="12 13">
    <name type="scientific">Halobacteriovorax marinus</name>
    <dbReference type="NCBI Taxonomy" id="97084"/>
    <lineage>
        <taxon>Bacteria</taxon>
        <taxon>Pseudomonadati</taxon>
        <taxon>Bdellovibrionota</taxon>
        <taxon>Bacteriovoracia</taxon>
        <taxon>Bacteriovoracales</taxon>
        <taxon>Halobacteriovoraceae</taxon>
        <taxon>Halobacteriovorax</taxon>
    </lineage>
</organism>
<dbReference type="InterPro" id="IPR036565">
    <property type="entry name" value="Mur-like_cat_sf"/>
</dbReference>
<sequence>MNLASLSTCSKYSKFMAYDLDKDNNLDKILRDYFGAEFFRPGINGLEDSFKVFNQIFQSKKIQIVTIAGTNGKGQTSHYLNDLLTKKGFKCALWTSPHVLSVTERFKFLGQYISHDVLLDTFNEVFKEDLSFSYYEFLFFCFCKICDSIELDYIILEVGLGGRLDSVNMLDADLTLLTSISKDHEEYLGSELKGILKEKLGVTRTHAFHVSALESLELRSAQYIELKNQKTDFVDLFENSFLNSEDDFSVRNQTLATFAYFKLMGLKVDRNLIGDMISRFECSVTKGRQEEVTIGEIKFIFIGAHNIDGLRKTREYFLSQNLNSKYEGLICAFSKRPSEDVEFGLSILETEPSPWKSIYVTEFEHTKAMPVDSFCVSERHTVTKDWQKLFLTIINKERGQWIVTGSYYFIGEVQKYLIHRFNSMEL</sequence>
<evidence type="ECO:0000256" key="2">
    <source>
        <dbReference type="ARBA" id="ARBA00013025"/>
    </source>
</evidence>
<dbReference type="InterPro" id="IPR001645">
    <property type="entry name" value="Folylpolyglutamate_synth"/>
</dbReference>
<dbReference type="GO" id="GO:0005524">
    <property type="term" value="F:ATP binding"/>
    <property type="evidence" value="ECO:0007669"/>
    <property type="project" value="UniProtKB-KW"/>
</dbReference>
<dbReference type="GO" id="GO:0005829">
    <property type="term" value="C:cytosol"/>
    <property type="evidence" value="ECO:0007669"/>
    <property type="project" value="TreeGrafter"/>
</dbReference>
<gene>
    <name evidence="12" type="ORF">A9Q84_17345</name>
</gene>
<dbReference type="Gene3D" id="3.40.1190.10">
    <property type="entry name" value="Mur-like, catalytic domain"/>
    <property type="match status" value="1"/>
</dbReference>